<protein>
    <submittedName>
        <fullName evidence="1">Uncharacterized protein</fullName>
    </submittedName>
</protein>
<sequence>MKGHLYKAYIRPVLFYGLENFDLSAREKLSIKRIEELLLALNIKPTYSTDLTSGFLKSTCQIGTVCTPKRTQMLITNSYTKSILEYIETTETTGSFPNEIDSIYSLMTTPSQAKNDEFMDDSSMNHLIFYK</sequence>
<accession>A0A3M7QIH3</accession>
<gene>
    <name evidence="1" type="ORF">BpHYR1_007908</name>
</gene>
<reference evidence="1 2" key="1">
    <citation type="journal article" date="2018" name="Sci. Rep.">
        <title>Genomic signatures of local adaptation to the degree of environmental predictability in rotifers.</title>
        <authorList>
            <person name="Franch-Gras L."/>
            <person name="Hahn C."/>
            <person name="Garcia-Roger E.M."/>
            <person name="Carmona M.J."/>
            <person name="Serra M."/>
            <person name="Gomez A."/>
        </authorList>
    </citation>
    <scope>NUCLEOTIDE SEQUENCE [LARGE SCALE GENOMIC DNA]</scope>
    <source>
        <strain evidence="1">HYR1</strain>
    </source>
</reference>
<dbReference type="Proteomes" id="UP000276133">
    <property type="component" value="Unassembled WGS sequence"/>
</dbReference>
<organism evidence="1 2">
    <name type="scientific">Brachionus plicatilis</name>
    <name type="common">Marine rotifer</name>
    <name type="synonym">Brachionus muelleri</name>
    <dbReference type="NCBI Taxonomy" id="10195"/>
    <lineage>
        <taxon>Eukaryota</taxon>
        <taxon>Metazoa</taxon>
        <taxon>Spiralia</taxon>
        <taxon>Gnathifera</taxon>
        <taxon>Rotifera</taxon>
        <taxon>Eurotatoria</taxon>
        <taxon>Monogononta</taxon>
        <taxon>Pseudotrocha</taxon>
        <taxon>Ploima</taxon>
        <taxon>Brachionidae</taxon>
        <taxon>Brachionus</taxon>
    </lineage>
</organism>
<dbReference type="AlphaFoldDB" id="A0A3M7QIH3"/>
<proteinExistence type="predicted"/>
<evidence type="ECO:0000313" key="2">
    <source>
        <dbReference type="Proteomes" id="UP000276133"/>
    </source>
</evidence>
<name>A0A3M7QIH3_BRAPC</name>
<evidence type="ECO:0000313" key="1">
    <source>
        <dbReference type="EMBL" id="RNA11043.1"/>
    </source>
</evidence>
<dbReference type="EMBL" id="REGN01006062">
    <property type="protein sequence ID" value="RNA11043.1"/>
    <property type="molecule type" value="Genomic_DNA"/>
</dbReference>
<comment type="caution">
    <text evidence="1">The sequence shown here is derived from an EMBL/GenBank/DDBJ whole genome shotgun (WGS) entry which is preliminary data.</text>
</comment>
<keyword evidence="2" id="KW-1185">Reference proteome</keyword>